<keyword evidence="3" id="KW-0804">Transcription</keyword>
<organism evidence="6">
    <name type="scientific">uncultured Anaerotruncus sp</name>
    <dbReference type="NCBI Taxonomy" id="905011"/>
    <lineage>
        <taxon>Bacteria</taxon>
        <taxon>Bacillati</taxon>
        <taxon>Bacillota</taxon>
        <taxon>Clostridia</taxon>
        <taxon>Eubacteriales</taxon>
        <taxon>Oscillospiraceae</taxon>
        <taxon>Anaerotruncus</taxon>
        <taxon>environmental samples</taxon>
    </lineage>
</organism>
<dbReference type="PRINTS" id="PR00778">
    <property type="entry name" value="HTHARSR"/>
</dbReference>
<dbReference type="InterPro" id="IPR001845">
    <property type="entry name" value="HTH_ArsR_DNA-bd_dom"/>
</dbReference>
<dbReference type="EMBL" id="CACRSL010000003">
    <property type="protein sequence ID" value="VYS78423.1"/>
    <property type="molecule type" value="Genomic_DNA"/>
</dbReference>
<name>A0A6N2RBF3_9FIRM</name>
<evidence type="ECO:0000256" key="2">
    <source>
        <dbReference type="ARBA" id="ARBA00023125"/>
    </source>
</evidence>
<dbReference type="PANTHER" id="PTHR43132">
    <property type="entry name" value="ARSENICAL RESISTANCE OPERON REPRESSOR ARSR-RELATED"/>
    <property type="match status" value="1"/>
</dbReference>
<keyword evidence="4" id="KW-0105">Cadmium resistance</keyword>
<dbReference type="PROSITE" id="PS00846">
    <property type="entry name" value="HTH_ARSR_1"/>
    <property type="match status" value="1"/>
</dbReference>
<dbReference type="GO" id="GO:0003677">
    <property type="term" value="F:DNA binding"/>
    <property type="evidence" value="ECO:0007669"/>
    <property type="project" value="UniProtKB-KW"/>
</dbReference>
<proteinExistence type="predicted"/>
<dbReference type="GO" id="GO:0003700">
    <property type="term" value="F:DNA-binding transcription factor activity"/>
    <property type="evidence" value="ECO:0007669"/>
    <property type="project" value="InterPro"/>
</dbReference>
<gene>
    <name evidence="6" type="ORF">AULFYP135_00353</name>
</gene>
<dbReference type="InterPro" id="IPR036388">
    <property type="entry name" value="WH-like_DNA-bd_sf"/>
</dbReference>
<dbReference type="SUPFAM" id="SSF46785">
    <property type="entry name" value="Winged helix' DNA-binding domain"/>
    <property type="match status" value="1"/>
</dbReference>
<dbReference type="InterPro" id="IPR036390">
    <property type="entry name" value="WH_DNA-bd_sf"/>
</dbReference>
<protein>
    <recommendedName>
        <fullName evidence="5">HTH arsR-type domain-containing protein</fullName>
    </recommendedName>
</protein>
<evidence type="ECO:0000313" key="6">
    <source>
        <dbReference type="EMBL" id="VYS78423.1"/>
    </source>
</evidence>
<dbReference type="PROSITE" id="PS50987">
    <property type="entry name" value="HTH_ARSR_2"/>
    <property type="match status" value="1"/>
</dbReference>
<dbReference type="SMART" id="SM00418">
    <property type="entry name" value="HTH_ARSR"/>
    <property type="match status" value="1"/>
</dbReference>
<sequence length="118" mass="13213">MDKTLPHDHHQPVETVLANMPDTGRFAQAAAVFQQVSDGSRLRIFWFLCHCEECVSDIAAAMGMSSAAVSHHLKSLRMHGLITSRRVGKEMHYTLADTGPAKLLHRLIEDYLEMNCPL</sequence>
<evidence type="ECO:0000256" key="3">
    <source>
        <dbReference type="ARBA" id="ARBA00023163"/>
    </source>
</evidence>
<dbReference type="InterPro" id="IPR018334">
    <property type="entry name" value="ArsR_HTH"/>
</dbReference>
<dbReference type="AlphaFoldDB" id="A0A6N2RBF3"/>
<evidence type="ECO:0000259" key="5">
    <source>
        <dbReference type="PROSITE" id="PS50987"/>
    </source>
</evidence>
<keyword evidence="1" id="KW-0805">Transcription regulation</keyword>
<feature type="domain" description="HTH arsR-type" evidence="5">
    <location>
        <begin position="21"/>
        <end position="115"/>
    </location>
</feature>
<evidence type="ECO:0000256" key="1">
    <source>
        <dbReference type="ARBA" id="ARBA00023015"/>
    </source>
</evidence>
<dbReference type="Pfam" id="PF01022">
    <property type="entry name" value="HTH_5"/>
    <property type="match status" value="1"/>
</dbReference>
<keyword evidence="2" id="KW-0238">DNA-binding</keyword>
<dbReference type="NCBIfam" id="NF033788">
    <property type="entry name" value="HTH_metalloreg"/>
    <property type="match status" value="1"/>
</dbReference>
<dbReference type="Gene3D" id="1.10.10.10">
    <property type="entry name" value="Winged helix-like DNA-binding domain superfamily/Winged helix DNA-binding domain"/>
    <property type="match status" value="1"/>
</dbReference>
<evidence type="ECO:0000256" key="4">
    <source>
        <dbReference type="ARBA" id="ARBA00043263"/>
    </source>
</evidence>
<accession>A0A6N2RBF3</accession>
<dbReference type="InterPro" id="IPR051011">
    <property type="entry name" value="Metal_resp_trans_reg"/>
</dbReference>
<dbReference type="PANTHER" id="PTHR43132:SF6">
    <property type="entry name" value="HTH-TYPE TRANSCRIPTIONAL REPRESSOR CZRA"/>
    <property type="match status" value="1"/>
</dbReference>
<dbReference type="InterPro" id="IPR011991">
    <property type="entry name" value="ArsR-like_HTH"/>
</dbReference>
<dbReference type="GO" id="GO:0046686">
    <property type="term" value="P:response to cadmium ion"/>
    <property type="evidence" value="ECO:0007669"/>
    <property type="project" value="UniProtKB-KW"/>
</dbReference>
<dbReference type="CDD" id="cd00090">
    <property type="entry name" value="HTH_ARSR"/>
    <property type="match status" value="1"/>
</dbReference>
<reference evidence="6" key="1">
    <citation type="submission" date="2019-11" db="EMBL/GenBank/DDBJ databases">
        <authorList>
            <person name="Feng L."/>
        </authorList>
    </citation>
    <scope>NUCLEOTIDE SEQUENCE</scope>
    <source>
        <strain evidence="6">AundefinedLFYP135</strain>
    </source>
</reference>